<gene>
    <name evidence="2" type="ORF">H3Z74_06725</name>
</gene>
<dbReference type="Pfam" id="PF12680">
    <property type="entry name" value="SnoaL_2"/>
    <property type="match status" value="1"/>
</dbReference>
<evidence type="ECO:0000313" key="2">
    <source>
        <dbReference type="EMBL" id="QNQ10873.1"/>
    </source>
</evidence>
<dbReference type="SUPFAM" id="SSF54427">
    <property type="entry name" value="NTF2-like"/>
    <property type="match status" value="1"/>
</dbReference>
<reference evidence="2 3" key="1">
    <citation type="submission" date="2020-09" db="EMBL/GenBank/DDBJ databases">
        <title>Sphingomonas sp., a new species isolated from pork steak.</title>
        <authorList>
            <person name="Heidler von Heilborn D."/>
        </authorList>
    </citation>
    <scope>NUCLEOTIDE SEQUENCE [LARGE SCALE GENOMIC DNA]</scope>
    <source>
        <strain evidence="3">S8-3T</strain>
    </source>
</reference>
<dbReference type="RefSeq" id="WP_187763163.1">
    <property type="nucleotide sequence ID" value="NZ_CP061038.1"/>
</dbReference>
<dbReference type="EMBL" id="CP061038">
    <property type="protein sequence ID" value="QNQ10873.1"/>
    <property type="molecule type" value="Genomic_DNA"/>
</dbReference>
<accession>A0A7H0LMH0</accession>
<organism evidence="2 3">
    <name type="scientific">Sphingomonas alpina</name>
    <dbReference type="NCBI Taxonomy" id="653931"/>
    <lineage>
        <taxon>Bacteria</taxon>
        <taxon>Pseudomonadati</taxon>
        <taxon>Pseudomonadota</taxon>
        <taxon>Alphaproteobacteria</taxon>
        <taxon>Sphingomonadales</taxon>
        <taxon>Sphingomonadaceae</taxon>
        <taxon>Sphingomonas</taxon>
    </lineage>
</organism>
<dbReference type="AlphaFoldDB" id="A0A7H0LMH0"/>
<dbReference type="InterPro" id="IPR037401">
    <property type="entry name" value="SnoaL-like"/>
</dbReference>
<evidence type="ECO:0000259" key="1">
    <source>
        <dbReference type="Pfam" id="PF12680"/>
    </source>
</evidence>
<protein>
    <submittedName>
        <fullName evidence="2">Nuclear transport factor 2 family protein</fullName>
    </submittedName>
</protein>
<name>A0A7H0LMH0_9SPHN</name>
<dbReference type="Proteomes" id="UP000516148">
    <property type="component" value="Chromosome"/>
</dbReference>
<evidence type="ECO:0000313" key="3">
    <source>
        <dbReference type="Proteomes" id="UP000516148"/>
    </source>
</evidence>
<dbReference type="Gene3D" id="3.10.450.50">
    <property type="match status" value="1"/>
</dbReference>
<feature type="domain" description="SnoaL-like" evidence="1">
    <location>
        <begin position="27"/>
        <end position="124"/>
    </location>
</feature>
<dbReference type="KEGG" id="spap:H3Z74_06725"/>
<dbReference type="InterPro" id="IPR032710">
    <property type="entry name" value="NTF2-like_dom_sf"/>
</dbReference>
<sequence>MTDTAIDTRNDTSGGSGSDARKIDIATRMIAAWKAMDWDAAAALFTEDGVLHSMMVDPIEGRDAIHKRISGLGELATEIILDVSNMGVINGILYMERVDRFVYNGNTGAVPVTGVFEFEGDLIKVWREYYDRGQLLREMGVAQDFDHETR</sequence>
<proteinExistence type="predicted"/>
<keyword evidence="3" id="KW-1185">Reference proteome</keyword>